<dbReference type="HAMAP" id="MF_00412">
    <property type="entry name" value="ProA"/>
    <property type="match status" value="1"/>
</dbReference>
<organism evidence="9 10">
    <name type="scientific">Aliikangiella coralliicola</name>
    <dbReference type="NCBI Taxonomy" id="2592383"/>
    <lineage>
        <taxon>Bacteria</taxon>
        <taxon>Pseudomonadati</taxon>
        <taxon>Pseudomonadota</taxon>
        <taxon>Gammaproteobacteria</taxon>
        <taxon>Oceanospirillales</taxon>
        <taxon>Pleioneaceae</taxon>
        <taxon>Aliikangiella</taxon>
    </lineage>
</organism>
<comment type="caution">
    <text evidence="9">The sequence shown here is derived from an EMBL/GenBank/DDBJ whole genome shotgun (WGS) entry which is preliminary data.</text>
</comment>
<dbReference type="Gene3D" id="3.40.605.10">
    <property type="entry name" value="Aldehyde Dehydrogenase, Chain A, domain 1"/>
    <property type="match status" value="1"/>
</dbReference>
<dbReference type="UniPathway" id="UPA00098">
    <property type="reaction ID" value="UER00360"/>
</dbReference>
<name>A0A545UAJ8_9GAMM</name>
<dbReference type="GO" id="GO:0005737">
    <property type="term" value="C:cytoplasm"/>
    <property type="evidence" value="ECO:0007669"/>
    <property type="project" value="UniProtKB-SubCell"/>
</dbReference>
<keyword evidence="10" id="KW-1185">Reference proteome</keyword>
<dbReference type="RefSeq" id="WP_142932409.1">
    <property type="nucleotide sequence ID" value="NZ_ML660166.1"/>
</dbReference>
<dbReference type="PANTHER" id="PTHR11063:SF8">
    <property type="entry name" value="DELTA-1-PYRROLINE-5-CARBOXYLATE SYNTHASE"/>
    <property type="match status" value="1"/>
</dbReference>
<keyword evidence="5 7" id="KW-0560">Oxidoreductase</keyword>
<dbReference type="OrthoDB" id="9809970at2"/>
<evidence type="ECO:0000256" key="2">
    <source>
        <dbReference type="ARBA" id="ARBA00022605"/>
    </source>
</evidence>
<proteinExistence type="inferred from homology"/>
<dbReference type="FunFam" id="3.40.309.10:FF:000006">
    <property type="entry name" value="Gamma-glutamyl phosphate reductase"/>
    <property type="match status" value="1"/>
</dbReference>
<evidence type="ECO:0000313" key="10">
    <source>
        <dbReference type="Proteomes" id="UP000315439"/>
    </source>
</evidence>
<comment type="similarity">
    <text evidence="7">Belongs to the gamma-glutamyl phosphate reductase family.</text>
</comment>
<protein>
    <recommendedName>
        <fullName evidence="7">Gamma-glutamyl phosphate reductase</fullName>
        <shortName evidence="7">GPR</shortName>
        <ecNumber evidence="7">1.2.1.41</ecNumber>
    </recommendedName>
    <alternativeName>
        <fullName evidence="7">Glutamate-5-semialdehyde dehydrogenase</fullName>
    </alternativeName>
    <alternativeName>
        <fullName evidence="7">Glutamyl-gamma-semialdehyde dehydrogenase</fullName>
        <shortName evidence="7">GSA dehydrogenase</shortName>
    </alternativeName>
</protein>
<dbReference type="NCBIfam" id="TIGR00407">
    <property type="entry name" value="proA"/>
    <property type="match status" value="1"/>
</dbReference>
<dbReference type="PANTHER" id="PTHR11063">
    <property type="entry name" value="GLUTAMATE SEMIALDEHYDE DEHYDROGENASE"/>
    <property type="match status" value="1"/>
</dbReference>
<dbReference type="GO" id="GO:0050661">
    <property type="term" value="F:NADP binding"/>
    <property type="evidence" value="ECO:0007669"/>
    <property type="project" value="InterPro"/>
</dbReference>
<sequence>MNQLVNIEQVQLQCKKTQSAAKLLGVSSEQKKNEILKSMSDLIEKNRLAILEANKIDLERAEQSGLSRAMIDRLTINETTIRQMQQALNQVANLADPLTSSYPEVVQPSGIKVTKKRIPLGVILMIYESRPNVTVEAAALALKSGNGIILRGGKEAFESNQAIAQCWREALIDNEMSADTVNVLNSTDRQLLDQLLKLDQHIEVVIPRGGEGLIRHVVANSHIPVIKHYKGVCHLYVDEMADLNMAIDILINGKTQRPGVCNALEGLVVHQVIAKQFLQQAFQALHLKDVQMFGCAETIEILPSIDKAREEEFLAEFLDLKISCKVVKNIDQAIDFIDQYGSGHTEVIVTDSQQNADKFVNRVDASVVMVNASSRFSDGGELGLGAEIGISTSKIHAYGPMGLESLTSEKFVVRGNGEVRS</sequence>
<comment type="catalytic activity">
    <reaction evidence="6 7">
        <text>L-glutamate 5-semialdehyde + phosphate + NADP(+) = L-glutamyl 5-phosphate + NADPH + H(+)</text>
        <dbReference type="Rhea" id="RHEA:19541"/>
        <dbReference type="ChEBI" id="CHEBI:15378"/>
        <dbReference type="ChEBI" id="CHEBI:43474"/>
        <dbReference type="ChEBI" id="CHEBI:57783"/>
        <dbReference type="ChEBI" id="CHEBI:58066"/>
        <dbReference type="ChEBI" id="CHEBI:58274"/>
        <dbReference type="ChEBI" id="CHEBI:58349"/>
        <dbReference type="EC" id="1.2.1.41"/>
    </reaction>
</comment>
<evidence type="ECO:0000313" key="9">
    <source>
        <dbReference type="EMBL" id="TQV86486.1"/>
    </source>
</evidence>
<dbReference type="PIRSF" id="PIRSF000151">
    <property type="entry name" value="GPR"/>
    <property type="match status" value="1"/>
</dbReference>
<dbReference type="InterPro" id="IPR016161">
    <property type="entry name" value="Ald_DH/histidinol_DH"/>
</dbReference>
<dbReference type="InterPro" id="IPR012134">
    <property type="entry name" value="Glu-5-SA_DH"/>
</dbReference>
<accession>A0A545UAJ8</accession>
<evidence type="ECO:0000256" key="5">
    <source>
        <dbReference type="ARBA" id="ARBA00023002"/>
    </source>
</evidence>
<keyword evidence="3 7" id="KW-0641">Proline biosynthesis</keyword>
<dbReference type="Gene3D" id="3.40.309.10">
    <property type="entry name" value="Aldehyde Dehydrogenase, Chain A, domain 2"/>
    <property type="match status" value="1"/>
</dbReference>
<dbReference type="InterPro" id="IPR020593">
    <property type="entry name" value="G-glutamylP_reductase_CS"/>
</dbReference>
<dbReference type="InterPro" id="IPR015590">
    <property type="entry name" value="Aldehyde_DH_dom"/>
</dbReference>
<evidence type="ECO:0000256" key="1">
    <source>
        <dbReference type="ARBA" id="ARBA00004985"/>
    </source>
</evidence>
<dbReference type="InterPro" id="IPR016162">
    <property type="entry name" value="Ald_DH_N"/>
</dbReference>
<evidence type="ECO:0000256" key="6">
    <source>
        <dbReference type="ARBA" id="ARBA00049024"/>
    </source>
</evidence>
<comment type="subcellular location">
    <subcellularLocation>
        <location evidence="7">Cytoplasm</location>
    </subcellularLocation>
</comment>
<keyword evidence="7" id="KW-0963">Cytoplasm</keyword>
<dbReference type="InterPro" id="IPR016163">
    <property type="entry name" value="Ald_DH_C"/>
</dbReference>
<dbReference type="Proteomes" id="UP000315439">
    <property type="component" value="Unassembled WGS sequence"/>
</dbReference>
<dbReference type="AlphaFoldDB" id="A0A545UAJ8"/>
<dbReference type="InterPro" id="IPR000965">
    <property type="entry name" value="GPR_dom"/>
</dbReference>
<gene>
    <name evidence="7" type="primary">proA</name>
    <name evidence="9" type="ORF">FLL46_16370</name>
</gene>
<dbReference type="EC" id="1.2.1.41" evidence="7"/>
<dbReference type="EMBL" id="VIKS01000010">
    <property type="protein sequence ID" value="TQV86486.1"/>
    <property type="molecule type" value="Genomic_DNA"/>
</dbReference>
<dbReference type="Pfam" id="PF00171">
    <property type="entry name" value="Aldedh"/>
    <property type="match status" value="1"/>
</dbReference>
<keyword evidence="4 7" id="KW-0521">NADP</keyword>
<evidence type="ECO:0000256" key="3">
    <source>
        <dbReference type="ARBA" id="ARBA00022650"/>
    </source>
</evidence>
<dbReference type="CDD" id="cd07079">
    <property type="entry name" value="ALDH_F18-19_ProA-GPR"/>
    <property type="match status" value="1"/>
</dbReference>
<feature type="domain" description="Aldehyde dehydrogenase" evidence="8">
    <location>
        <begin position="8"/>
        <end position="312"/>
    </location>
</feature>
<dbReference type="GO" id="GO:0004350">
    <property type="term" value="F:glutamate-5-semialdehyde dehydrogenase activity"/>
    <property type="evidence" value="ECO:0007669"/>
    <property type="project" value="UniProtKB-UniRule"/>
</dbReference>
<dbReference type="NCBIfam" id="NF001221">
    <property type="entry name" value="PRK00197.1"/>
    <property type="match status" value="1"/>
</dbReference>
<reference evidence="9 10" key="1">
    <citation type="submission" date="2019-07" db="EMBL/GenBank/DDBJ databases">
        <title>Draft genome for Aliikangiella sp. M105.</title>
        <authorList>
            <person name="Wang G."/>
        </authorList>
    </citation>
    <scope>NUCLEOTIDE SEQUENCE [LARGE SCALE GENOMIC DNA]</scope>
    <source>
        <strain evidence="9 10">M105</strain>
    </source>
</reference>
<dbReference type="PROSITE" id="PS01223">
    <property type="entry name" value="PROA"/>
    <property type="match status" value="1"/>
</dbReference>
<dbReference type="SUPFAM" id="SSF53720">
    <property type="entry name" value="ALDH-like"/>
    <property type="match status" value="1"/>
</dbReference>
<dbReference type="GO" id="GO:0055129">
    <property type="term" value="P:L-proline biosynthetic process"/>
    <property type="evidence" value="ECO:0007669"/>
    <property type="project" value="UniProtKB-UniRule"/>
</dbReference>
<evidence type="ECO:0000256" key="7">
    <source>
        <dbReference type="HAMAP-Rule" id="MF_00412"/>
    </source>
</evidence>
<comment type="function">
    <text evidence="7">Catalyzes the NADPH-dependent reduction of L-glutamate 5-phosphate into L-glutamate 5-semialdehyde and phosphate. The product spontaneously undergoes cyclization to form 1-pyrroline-5-carboxylate.</text>
</comment>
<evidence type="ECO:0000259" key="8">
    <source>
        <dbReference type="Pfam" id="PF00171"/>
    </source>
</evidence>
<comment type="pathway">
    <text evidence="1 7">Amino-acid biosynthesis; L-proline biosynthesis; L-glutamate 5-semialdehyde from L-glutamate: step 2/2.</text>
</comment>
<evidence type="ECO:0000256" key="4">
    <source>
        <dbReference type="ARBA" id="ARBA00022857"/>
    </source>
</evidence>
<keyword evidence="2 7" id="KW-0028">Amino-acid biosynthesis</keyword>